<dbReference type="EC" id="2.3.3.16" evidence="3"/>
<dbReference type="PANTHER" id="PTHR11739">
    <property type="entry name" value="CITRATE SYNTHASE"/>
    <property type="match status" value="1"/>
</dbReference>
<comment type="caution">
    <text evidence="5">The sequence shown here is derived from an EMBL/GenBank/DDBJ whole genome shotgun (WGS) entry which is preliminary data.</text>
</comment>
<dbReference type="CDD" id="cd06100">
    <property type="entry name" value="CCL_ACL-C"/>
    <property type="match status" value="1"/>
</dbReference>
<evidence type="ECO:0000313" key="5">
    <source>
        <dbReference type="EMBL" id="MFD1517678.1"/>
    </source>
</evidence>
<dbReference type="InterPro" id="IPR002020">
    <property type="entry name" value="Citrate_synthase"/>
</dbReference>
<evidence type="ECO:0000256" key="2">
    <source>
        <dbReference type="ARBA" id="ARBA00010566"/>
    </source>
</evidence>
<dbReference type="PANTHER" id="PTHR11739:SF4">
    <property type="entry name" value="CITRATE SYNTHASE, PEROXISOMAL"/>
    <property type="match status" value="1"/>
</dbReference>
<organism evidence="5 6">
    <name type="scientific">Pseudonocardia yunnanensis</name>
    <dbReference type="NCBI Taxonomy" id="58107"/>
    <lineage>
        <taxon>Bacteria</taxon>
        <taxon>Bacillati</taxon>
        <taxon>Actinomycetota</taxon>
        <taxon>Actinomycetes</taxon>
        <taxon>Pseudonocardiales</taxon>
        <taxon>Pseudonocardiaceae</taxon>
        <taxon>Pseudonocardia</taxon>
    </lineage>
</organism>
<sequence>MSDHISGIRSEISWSTSSQITIFGHDLVDDLVGKVGLGDMGFLELTGRLPGPGESAMFNALTVSLVEHGMTPSAIATRLTHYGAPDSLQSAVAAGLLGLGSTFVGSIEGAARYVQEADLGGDLEAEAAKIVEPFVAARKLIPGIGHPIHKPLDPRAERLFTILDENGLSGPQVPLIREVARQAGEALGKELPVNVTGAIGAIASRLGIDWRAARGIGVMARAVGLVGHVLEEITNPTAPTIWREVEEAASSHHSGHA</sequence>
<evidence type="ECO:0000313" key="6">
    <source>
        <dbReference type="Proteomes" id="UP001597114"/>
    </source>
</evidence>
<proteinExistence type="inferred from homology"/>
<gene>
    <name evidence="5" type="ORF">ACFSJD_09275</name>
</gene>
<keyword evidence="6" id="KW-1185">Reference proteome</keyword>
<evidence type="ECO:0000256" key="4">
    <source>
        <dbReference type="ARBA" id="ARBA00022679"/>
    </source>
</evidence>
<reference evidence="6" key="1">
    <citation type="journal article" date="2019" name="Int. J. Syst. Evol. Microbiol.">
        <title>The Global Catalogue of Microorganisms (GCM) 10K type strain sequencing project: providing services to taxonomists for standard genome sequencing and annotation.</title>
        <authorList>
            <consortium name="The Broad Institute Genomics Platform"/>
            <consortium name="The Broad Institute Genome Sequencing Center for Infectious Disease"/>
            <person name="Wu L."/>
            <person name="Ma J."/>
        </authorList>
    </citation>
    <scope>NUCLEOTIDE SEQUENCE [LARGE SCALE GENOMIC DNA]</scope>
    <source>
        <strain evidence="6">CCM 7043</strain>
    </source>
</reference>
<evidence type="ECO:0000256" key="3">
    <source>
        <dbReference type="ARBA" id="ARBA00012972"/>
    </source>
</evidence>
<protein>
    <recommendedName>
        <fullName evidence="3">citrate synthase (unknown stereospecificity)</fullName>
        <ecNumber evidence="3">2.3.3.16</ecNumber>
    </recommendedName>
</protein>
<dbReference type="Pfam" id="PF00285">
    <property type="entry name" value="Citrate_synt"/>
    <property type="match status" value="1"/>
</dbReference>
<keyword evidence="5" id="KW-0456">Lyase</keyword>
<evidence type="ECO:0000256" key="1">
    <source>
        <dbReference type="ARBA" id="ARBA00005163"/>
    </source>
</evidence>
<accession>A0ABW4EQG7</accession>
<dbReference type="InterPro" id="IPR016142">
    <property type="entry name" value="Citrate_synth-like_lrg_a-sub"/>
</dbReference>
<dbReference type="Gene3D" id="1.10.230.10">
    <property type="entry name" value="Cytochrome P450-Terp, domain 2"/>
    <property type="match status" value="1"/>
</dbReference>
<dbReference type="SUPFAM" id="SSF48256">
    <property type="entry name" value="Citrate synthase"/>
    <property type="match status" value="1"/>
</dbReference>
<comment type="similarity">
    <text evidence="2">Belongs to the citrate synthase family.</text>
</comment>
<dbReference type="InterPro" id="IPR016143">
    <property type="entry name" value="Citrate_synth-like_sm_a-sub"/>
</dbReference>
<dbReference type="Gene3D" id="1.10.580.10">
    <property type="entry name" value="Citrate Synthase, domain 1"/>
    <property type="match status" value="1"/>
</dbReference>
<dbReference type="RefSeq" id="WP_344721348.1">
    <property type="nucleotide sequence ID" value="NZ_BAAAUS010000007.1"/>
</dbReference>
<name>A0ABW4EQG7_9PSEU</name>
<comment type="pathway">
    <text evidence="1">Carbohydrate metabolism; tricarboxylic acid cycle.</text>
</comment>
<keyword evidence="4" id="KW-0808">Transferase</keyword>
<dbReference type="GO" id="GO:0016829">
    <property type="term" value="F:lyase activity"/>
    <property type="evidence" value="ECO:0007669"/>
    <property type="project" value="UniProtKB-KW"/>
</dbReference>
<dbReference type="NCBIfam" id="NF004868">
    <property type="entry name" value="PRK06224.1-5"/>
    <property type="match status" value="1"/>
</dbReference>
<dbReference type="Proteomes" id="UP001597114">
    <property type="component" value="Unassembled WGS sequence"/>
</dbReference>
<dbReference type="InterPro" id="IPR036969">
    <property type="entry name" value="Citrate_synthase_sf"/>
</dbReference>
<dbReference type="EMBL" id="JBHUCO010000009">
    <property type="protein sequence ID" value="MFD1517678.1"/>
    <property type="molecule type" value="Genomic_DNA"/>
</dbReference>